<protein>
    <submittedName>
        <fullName evidence="1">Uncharacterized protein</fullName>
    </submittedName>
</protein>
<sequence>MPRNIDIHDYAKDVLDGSVTETLFPACSVSSFQWPASGR</sequence>
<organism evidence="1 2">
    <name type="scientific">Prauserella rugosa</name>
    <dbReference type="NCBI Taxonomy" id="43354"/>
    <lineage>
        <taxon>Bacteria</taxon>
        <taxon>Bacillati</taxon>
        <taxon>Actinomycetota</taxon>
        <taxon>Actinomycetes</taxon>
        <taxon>Pseudonocardiales</taxon>
        <taxon>Pseudonocardiaceae</taxon>
        <taxon>Prauserella</taxon>
    </lineage>
</organism>
<reference evidence="1 2" key="1">
    <citation type="submission" date="2019-07" db="EMBL/GenBank/DDBJ databases">
        <title>R&amp;d 2014.</title>
        <authorList>
            <person name="Klenk H.-P."/>
        </authorList>
    </citation>
    <scope>NUCLEOTIDE SEQUENCE [LARGE SCALE GENOMIC DNA]</scope>
    <source>
        <strain evidence="1 2">DSM 43194</strain>
    </source>
</reference>
<dbReference type="Proteomes" id="UP000317303">
    <property type="component" value="Unassembled WGS sequence"/>
</dbReference>
<keyword evidence="2" id="KW-1185">Reference proteome</keyword>
<proteinExistence type="predicted"/>
<dbReference type="AlphaFoldDB" id="A0A660C5M8"/>
<accession>A0A660C5M8</accession>
<gene>
    <name evidence="1" type="ORF">JD82_00457</name>
</gene>
<comment type="caution">
    <text evidence="1">The sequence shown here is derived from an EMBL/GenBank/DDBJ whole genome shotgun (WGS) entry which is preliminary data.</text>
</comment>
<name>A0A660C5M8_9PSEU</name>
<dbReference type="EMBL" id="VLJV01000001">
    <property type="protein sequence ID" value="TWH18636.1"/>
    <property type="molecule type" value="Genomic_DNA"/>
</dbReference>
<evidence type="ECO:0000313" key="2">
    <source>
        <dbReference type="Proteomes" id="UP000317303"/>
    </source>
</evidence>
<evidence type="ECO:0000313" key="1">
    <source>
        <dbReference type="EMBL" id="TWH18636.1"/>
    </source>
</evidence>